<dbReference type="Proteomes" id="UP000499080">
    <property type="component" value="Unassembled WGS sequence"/>
</dbReference>
<protein>
    <submittedName>
        <fullName evidence="1">Uncharacterized protein</fullName>
    </submittedName>
</protein>
<sequence length="105" mass="12352">MKTEEDLILPAWSPSTEQGYIHPNTSLFRFPYFNVSFTRCAFKQKTKHRFIEFIRNFELTYREIVDTLRLACKKENQDAQFFGAKRTKGIKTDSTSFEAASKKEV</sequence>
<dbReference type="EMBL" id="BGPR01040891">
    <property type="protein sequence ID" value="GBO17090.1"/>
    <property type="molecule type" value="Genomic_DNA"/>
</dbReference>
<evidence type="ECO:0000313" key="2">
    <source>
        <dbReference type="Proteomes" id="UP000499080"/>
    </source>
</evidence>
<reference evidence="1 2" key="1">
    <citation type="journal article" date="2019" name="Sci. Rep.">
        <title>Orb-weaving spider Araneus ventricosus genome elucidates the spidroin gene catalogue.</title>
        <authorList>
            <person name="Kono N."/>
            <person name="Nakamura H."/>
            <person name="Ohtoshi R."/>
            <person name="Moran D.A.P."/>
            <person name="Shinohara A."/>
            <person name="Yoshida Y."/>
            <person name="Fujiwara M."/>
            <person name="Mori M."/>
            <person name="Tomita M."/>
            <person name="Arakawa K."/>
        </authorList>
    </citation>
    <scope>NUCLEOTIDE SEQUENCE [LARGE SCALE GENOMIC DNA]</scope>
</reference>
<accession>A0A4Y2UZL8</accession>
<comment type="caution">
    <text evidence="1">The sequence shown here is derived from an EMBL/GenBank/DDBJ whole genome shotgun (WGS) entry which is preliminary data.</text>
</comment>
<gene>
    <name evidence="1" type="ORF">AVEN_68412_1</name>
</gene>
<organism evidence="1 2">
    <name type="scientific">Araneus ventricosus</name>
    <name type="common">Orbweaver spider</name>
    <name type="synonym">Epeira ventricosa</name>
    <dbReference type="NCBI Taxonomy" id="182803"/>
    <lineage>
        <taxon>Eukaryota</taxon>
        <taxon>Metazoa</taxon>
        <taxon>Ecdysozoa</taxon>
        <taxon>Arthropoda</taxon>
        <taxon>Chelicerata</taxon>
        <taxon>Arachnida</taxon>
        <taxon>Araneae</taxon>
        <taxon>Araneomorphae</taxon>
        <taxon>Entelegynae</taxon>
        <taxon>Araneoidea</taxon>
        <taxon>Araneidae</taxon>
        <taxon>Araneus</taxon>
    </lineage>
</organism>
<dbReference type="AlphaFoldDB" id="A0A4Y2UZL8"/>
<name>A0A4Y2UZL8_ARAVE</name>
<proteinExistence type="predicted"/>
<keyword evidence="2" id="KW-1185">Reference proteome</keyword>
<evidence type="ECO:0000313" key="1">
    <source>
        <dbReference type="EMBL" id="GBO17090.1"/>
    </source>
</evidence>